<name>A0A9P6T2X1_9FUNG</name>
<evidence type="ECO:0000313" key="1">
    <source>
        <dbReference type="EMBL" id="KAG0020947.1"/>
    </source>
</evidence>
<comment type="caution">
    <text evidence="1">The sequence shown here is derived from an EMBL/GenBank/DDBJ whole genome shotgun (WGS) entry which is preliminary data.</text>
</comment>
<gene>
    <name evidence="1" type="ORF">BGZ80_003312</name>
</gene>
<evidence type="ECO:0000313" key="2">
    <source>
        <dbReference type="Proteomes" id="UP000703661"/>
    </source>
</evidence>
<sequence>MAETTSISPTIFSVTTNTLFFPGTCHRSAYLVFLPDPSSNLVVDFGPLIDSTFKEFYDPDDEDPEDKELEDFLTIYLFEEDEIEMERRKREKTFTWTITIPRPPDSIALPRPKIFPGQERERGKGWGRRRQGRWHGKGHYCLGGKAMDVDAEYALRHWIASLSNNTSTLQNEIHIYDSVTDEWLRTETYETEPRIAALIRSINKLDNLVT</sequence>
<dbReference type="Proteomes" id="UP000703661">
    <property type="component" value="Unassembled WGS sequence"/>
</dbReference>
<dbReference type="AlphaFoldDB" id="A0A9P6T2X1"/>
<proteinExistence type="predicted"/>
<dbReference type="EMBL" id="JAAAID010000187">
    <property type="protein sequence ID" value="KAG0020947.1"/>
    <property type="molecule type" value="Genomic_DNA"/>
</dbReference>
<organism evidence="1 2">
    <name type="scientific">Entomortierella chlamydospora</name>
    <dbReference type="NCBI Taxonomy" id="101097"/>
    <lineage>
        <taxon>Eukaryota</taxon>
        <taxon>Fungi</taxon>
        <taxon>Fungi incertae sedis</taxon>
        <taxon>Mucoromycota</taxon>
        <taxon>Mortierellomycotina</taxon>
        <taxon>Mortierellomycetes</taxon>
        <taxon>Mortierellales</taxon>
        <taxon>Mortierellaceae</taxon>
        <taxon>Entomortierella</taxon>
    </lineage>
</organism>
<keyword evidence="2" id="KW-1185">Reference proteome</keyword>
<accession>A0A9P6T2X1</accession>
<reference evidence="1" key="1">
    <citation type="journal article" date="2020" name="Fungal Divers.">
        <title>Resolving the Mortierellaceae phylogeny through synthesis of multi-gene phylogenetics and phylogenomics.</title>
        <authorList>
            <person name="Vandepol N."/>
            <person name="Liber J."/>
            <person name="Desiro A."/>
            <person name="Na H."/>
            <person name="Kennedy M."/>
            <person name="Barry K."/>
            <person name="Grigoriev I.V."/>
            <person name="Miller A.N."/>
            <person name="O'Donnell K."/>
            <person name="Stajich J.E."/>
            <person name="Bonito G."/>
        </authorList>
    </citation>
    <scope>NUCLEOTIDE SEQUENCE</scope>
    <source>
        <strain evidence="1">NRRL 2769</strain>
    </source>
</reference>
<protein>
    <submittedName>
        <fullName evidence="1">Uncharacterized protein</fullName>
    </submittedName>
</protein>